<dbReference type="Gene3D" id="2.40.10.270">
    <property type="entry name" value="Bacteriophage SPP1 head-tail adaptor protein"/>
    <property type="match status" value="1"/>
</dbReference>
<evidence type="ECO:0000313" key="2">
    <source>
        <dbReference type="Proteomes" id="UP001306950"/>
    </source>
</evidence>
<sequence>MQDNKYNPNSHSGRFNKRITLYGPVVTQDEIGNEIETFGEICTLWSMVKTTKGTEYFAAAQTNSVNTVRFVVRYSKYLEEIFKKEKSKFEVEYKSVRYDVQGYPINDDELNKTFTIIAEGRM</sequence>
<gene>
    <name evidence="1" type="ORF">V3851_04275</name>
</gene>
<keyword evidence="2" id="KW-1185">Reference proteome</keyword>
<dbReference type="NCBIfam" id="TIGR01563">
    <property type="entry name" value="gp16_SPP1"/>
    <property type="match status" value="1"/>
</dbReference>
<comment type="caution">
    <text evidence="1">The sequence shown here is derived from an EMBL/GenBank/DDBJ whole genome shotgun (WGS) entry which is preliminary data.</text>
</comment>
<dbReference type="RefSeq" id="WP_331845280.1">
    <property type="nucleotide sequence ID" value="NZ_JAZHPZ010000002.1"/>
</dbReference>
<reference evidence="1 2" key="1">
    <citation type="submission" date="2024-02" db="EMBL/GenBank/DDBJ databases">
        <title>A nitrogen-fixing paenibacillus bacterium.</title>
        <authorList>
            <person name="Zhang W.L."/>
            <person name="Chen S.F."/>
        </authorList>
    </citation>
    <scope>NUCLEOTIDE SEQUENCE [LARGE SCALE GENOMIC DNA]</scope>
    <source>
        <strain evidence="1 2">M1</strain>
    </source>
</reference>
<proteinExistence type="predicted"/>
<accession>A0ABU7VNT7</accession>
<dbReference type="Pfam" id="PF05521">
    <property type="entry name" value="Phage_HCP"/>
    <property type="match status" value="1"/>
</dbReference>
<protein>
    <submittedName>
        <fullName evidence="1">Phage head closure protein</fullName>
    </submittedName>
</protein>
<name>A0ABU7VNT7_9BACL</name>
<dbReference type="InterPro" id="IPR008767">
    <property type="entry name" value="Phage_SPP1_head-tail_adaptor"/>
</dbReference>
<organism evidence="1 2">
    <name type="scientific">Paenibacillus haidiansis</name>
    <dbReference type="NCBI Taxonomy" id="1574488"/>
    <lineage>
        <taxon>Bacteria</taxon>
        <taxon>Bacillati</taxon>
        <taxon>Bacillota</taxon>
        <taxon>Bacilli</taxon>
        <taxon>Bacillales</taxon>
        <taxon>Paenibacillaceae</taxon>
        <taxon>Paenibacillus</taxon>
    </lineage>
</organism>
<dbReference type="InterPro" id="IPR038666">
    <property type="entry name" value="SSP1_head-tail_sf"/>
</dbReference>
<dbReference type="Proteomes" id="UP001306950">
    <property type="component" value="Unassembled WGS sequence"/>
</dbReference>
<dbReference type="EMBL" id="JAZHPZ010000002">
    <property type="protein sequence ID" value="MEF2965038.1"/>
    <property type="molecule type" value="Genomic_DNA"/>
</dbReference>
<evidence type="ECO:0000313" key="1">
    <source>
        <dbReference type="EMBL" id="MEF2965038.1"/>
    </source>
</evidence>